<dbReference type="EMBL" id="JAUEDM010000009">
    <property type="protein sequence ID" value="KAK3312569.1"/>
    <property type="molecule type" value="Genomic_DNA"/>
</dbReference>
<organism evidence="1 2">
    <name type="scientific">Apodospora peruviana</name>
    <dbReference type="NCBI Taxonomy" id="516989"/>
    <lineage>
        <taxon>Eukaryota</taxon>
        <taxon>Fungi</taxon>
        <taxon>Dikarya</taxon>
        <taxon>Ascomycota</taxon>
        <taxon>Pezizomycotina</taxon>
        <taxon>Sordariomycetes</taxon>
        <taxon>Sordariomycetidae</taxon>
        <taxon>Sordariales</taxon>
        <taxon>Lasiosphaeriaceae</taxon>
        <taxon>Apodospora</taxon>
    </lineage>
</organism>
<reference evidence="1" key="2">
    <citation type="submission" date="2023-06" db="EMBL/GenBank/DDBJ databases">
        <authorList>
            <consortium name="Lawrence Berkeley National Laboratory"/>
            <person name="Haridas S."/>
            <person name="Hensen N."/>
            <person name="Bonometti L."/>
            <person name="Westerberg I."/>
            <person name="Brannstrom I.O."/>
            <person name="Guillou S."/>
            <person name="Cros-Aarteil S."/>
            <person name="Calhoun S."/>
            <person name="Kuo A."/>
            <person name="Mondo S."/>
            <person name="Pangilinan J."/>
            <person name="Riley R."/>
            <person name="Labutti K."/>
            <person name="Andreopoulos B."/>
            <person name="Lipzen A."/>
            <person name="Chen C."/>
            <person name="Yanf M."/>
            <person name="Daum C."/>
            <person name="Ng V."/>
            <person name="Clum A."/>
            <person name="Steindorff A."/>
            <person name="Ohm R."/>
            <person name="Martin F."/>
            <person name="Silar P."/>
            <person name="Natvig D."/>
            <person name="Lalanne C."/>
            <person name="Gautier V."/>
            <person name="Ament-Velasquez S.L."/>
            <person name="Kruys A."/>
            <person name="Hutchinson M.I."/>
            <person name="Powell A.J."/>
            <person name="Barry K."/>
            <person name="Miller A.N."/>
            <person name="Grigoriev I.V."/>
            <person name="Debuchy R."/>
            <person name="Gladieux P."/>
            <person name="Thoren M.H."/>
            <person name="Johannesson H."/>
        </authorList>
    </citation>
    <scope>NUCLEOTIDE SEQUENCE</scope>
    <source>
        <strain evidence="1">CBS 118394</strain>
    </source>
</reference>
<dbReference type="AlphaFoldDB" id="A0AAE0HU07"/>
<protein>
    <submittedName>
        <fullName evidence="1">Uncharacterized protein</fullName>
    </submittedName>
</protein>
<proteinExistence type="predicted"/>
<name>A0AAE0HU07_9PEZI</name>
<evidence type="ECO:0000313" key="1">
    <source>
        <dbReference type="EMBL" id="KAK3312569.1"/>
    </source>
</evidence>
<sequence>MATTTARTGVRFRSYAAKRPTFANDAVDELAPDEVTLSSHRVPTLAAGTYRVKIEQGIAAPDGKTDTLSTEQQFVVQAPQLRLDPNLPVTKLQPRPLPHIVFNDPELPLERSISNTSLDSFNRIPWTAVLTFAEEELHLPPEDLTKWQGSLKLQGDPATAMSPIPGIEPSFKDREMVECLVLRTDLFKRLFGSYPAGAKESTWNGMSDLGAFSYLAHVRGVHPHAMASTSPGDTELQLPVVIGHRVAPFSLQRPTMMISHVVSLEGVENLTWSGGGPKYVGLDTLLNSSAPAPAAKQSAPDENASWLLARLRDGYLLKPHTSLSGSLSTVLFRGPLTPTLPVLTAASVKAWSSAGNDLDVQDCRTGLIDASYRAAWQLGRLLALADAAFNVSLLRLRGRIHTETSRQVRQESDPVSHDWANVLGWIMDLLFTGKIPLYCQTFVSRRRSDGRPTRGESEILLLRRIAEAVILCFTDRIPGETSFTKLLLSQPGHQQGFALDYWVDESHLKMTLRALPKTPGGNTVEISKLWNRAPKTGEPLPVFDWKTRTLILVEFAKQCVDSLRKPGYFEWDKEKGDSKLDSWLPVGQRGVPTRPRMGPVRDTCQVPSQLLPAPRPNSRRLLLLRQRPRKVSRMLHCLLDIVLRQRRRGVLHLCLPTQTVKDLPSFEYGPYYDRKEINYGGTSKQYTQYFKSTVDCFPLHLGPGSEILLQPYIDVPMDVVFIATGHTSSHRYSFNVNWIEWLIPVHVPASAPLDKLLEPNPVEQPSLFSIGGTLDHPSLPSVEPINIWVPARPRDNPGREEENPNKHIDPSFLLKGARWHVPDAASSDHAISMQFRVLFRNMHHSAVTKSVAMDRTVRVVAPREMSCAHAGLVEHHEGVSWRAELDLVAQWG</sequence>
<accession>A0AAE0HU07</accession>
<dbReference type="Proteomes" id="UP001283341">
    <property type="component" value="Unassembled WGS sequence"/>
</dbReference>
<keyword evidence="2" id="KW-1185">Reference proteome</keyword>
<gene>
    <name evidence="1" type="ORF">B0H66DRAFT_538864</name>
</gene>
<reference evidence="1" key="1">
    <citation type="journal article" date="2023" name="Mol. Phylogenet. Evol.">
        <title>Genome-scale phylogeny and comparative genomics of the fungal order Sordariales.</title>
        <authorList>
            <person name="Hensen N."/>
            <person name="Bonometti L."/>
            <person name="Westerberg I."/>
            <person name="Brannstrom I.O."/>
            <person name="Guillou S."/>
            <person name="Cros-Aarteil S."/>
            <person name="Calhoun S."/>
            <person name="Haridas S."/>
            <person name="Kuo A."/>
            <person name="Mondo S."/>
            <person name="Pangilinan J."/>
            <person name="Riley R."/>
            <person name="LaButti K."/>
            <person name="Andreopoulos B."/>
            <person name="Lipzen A."/>
            <person name="Chen C."/>
            <person name="Yan M."/>
            <person name="Daum C."/>
            <person name="Ng V."/>
            <person name="Clum A."/>
            <person name="Steindorff A."/>
            <person name="Ohm R.A."/>
            <person name="Martin F."/>
            <person name="Silar P."/>
            <person name="Natvig D.O."/>
            <person name="Lalanne C."/>
            <person name="Gautier V."/>
            <person name="Ament-Velasquez S.L."/>
            <person name="Kruys A."/>
            <person name="Hutchinson M.I."/>
            <person name="Powell A.J."/>
            <person name="Barry K."/>
            <person name="Miller A.N."/>
            <person name="Grigoriev I.V."/>
            <person name="Debuchy R."/>
            <person name="Gladieux P."/>
            <person name="Hiltunen Thoren M."/>
            <person name="Johannesson H."/>
        </authorList>
    </citation>
    <scope>NUCLEOTIDE SEQUENCE</scope>
    <source>
        <strain evidence="1">CBS 118394</strain>
    </source>
</reference>
<comment type="caution">
    <text evidence="1">The sequence shown here is derived from an EMBL/GenBank/DDBJ whole genome shotgun (WGS) entry which is preliminary data.</text>
</comment>
<evidence type="ECO:0000313" key="2">
    <source>
        <dbReference type="Proteomes" id="UP001283341"/>
    </source>
</evidence>